<evidence type="ECO:0000313" key="1">
    <source>
        <dbReference type="EMBL" id="KAA1422511.1"/>
    </source>
</evidence>
<dbReference type="Proteomes" id="UP000307768">
    <property type="component" value="Unassembled WGS sequence"/>
</dbReference>
<gene>
    <name evidence="1" type="ORF">FE697_015365</name>
</gene>
<evidence type="ECO:0000313" key="2">
    <source>
        <dbReference type="Proteomes" id="UP000307768"/>
    </source>
</evidence>
<protein>
    <submittedName>
        <fullName evidence="1">Uncharacterized protein</fullName>
    </submittedName>
</protein>
<sequence>MEPFEPLIMLGIRVREVRDLAEETLMCVRERILFVDDDLTFDERRLAVAMYLEDEFALA</sequence>
<dbReference type="AlphaFoldDB" id="A0A5Q6RWR2"/>
<reference evidence="1 2" key="1">
    <citation type="submission" date="2019-09" db="EMBL/GenBank/DDBJ databases">
        <title>Mumia zhuanghuii sp. nov. isolated from the intestinal contents of plateau pika (Ochotona curzoniae) in the Qinghai-Tibet plateau of China.</title>
        <authorList>
            <person name="Tian Z."/>
        </authorList>
    </citation>
    <scope>NUCLEOTIDE SEQUENCE [LARGE SCALE GENOMIC DNA]</scope>
    <source>
        <strain evidence="2">350</strain>
    </source>
</reference>
<proteinExistence type="predicted"/>
<dbReference type="OrthoDB" id="3831422at2"/>
<accession>A0A5Q6RWR2</accession>
<comment type="caution">
    <text evidence="1">The sequence shown here is derived from an EMBL/GenBank/DDBJ whole genome shotgun (WGS) entry which is preliminary data.</text>
</comment>
<dbReference type="EMBL" id="VDFQ02000004">
    <property type="protein sequence ID" value="KAA1422511.1"/>
    <property type="molecule type" value="Genomic_DNA"/>
</dbReference>
<dbReference type="RefSeq" id="WP_149770462.1">
    <property type="nucleotide sequence ID" value="NZ_VDFQ02000004.1"/>
</dbReference>
<organism evidence="1 2">
    <name type="scientific">Mumia zhuanghuii</name>
    <dbReference type="NCBI Taxonomy" id="2585211"/>
    <lineage>
        <taxon>Bacteria</taxon>
        <taxon>Bacillati</taxon>
        <taxon>Actinomycetota</taxon>
        <taxon>Actinomycetes</taxon>
        <taxon>Propionibacteriales</taxon>
        <taxon>Nocardioidaceae</taxon>
        <taxon>Mumia</taxon>
    </lineage>
</organism>
<name>A0A5Q6RWR2_9ACTN</name>